<dbReference type="InterPro" id="IPR015915">
    <property type="entry name" value="Kelch-typ_b-propeller"/>
</dbReference>
<dbReference type="SMART" id="SM00612">
    <property type="entry name" value="Kelch"/>
    <property type="match status" value="1"/>
</dbReference>
<evidence type="ECO:0000256" key="3">
    <source>
        <dbReference type="SAM" id="MobiDB-lite"/>
    </source>
</evidence>
<gene>
    <name evidence="6" type="ORF">GGX14DRAFT_437982</name>
</gene>
<evidence type="ECO:0000313" key="6">
    <source>
        <dbReference type="EMBL" id="KAJ7217720.1"/>
    </source>
</evidence>
<dbReference type="Proteomes" id="UP001219525">
    <property type="component" value="Unassembled WGS sequence"/>
</dbReference>
<keyword evidence="1" id="KW-0880">Kelch repeat</keyword>
<evidence type="ECO:0000256" key="1">
    <source>
        <dbReference type="ARBA" id="ARBA00022441"/>
    </source>
</evidence>
<feature type="domain" description="Muskelin N-terminal" evidence="4">
    <location>
        <begin position="6"/>
        <end position="190"/>
    </location>
</feature>
<feature type="domain" description="Attractin/MKLN-like beta-propeller" evidence="5">
    <location>
        <begin position="231"/>
        <end position="436"/>
    </location>
</feature>
<reference evidence="6" key="1">
    <citation type="submission" date="2023-03" db="EMBL/GenBank/DDBJ databases">
        <title>Massive genome expansion in bonnet fungi (Mycena s.s.) driven by repeated elements and novel gene families across ecological guilds.</title>
        <authorList>
            <consortium name="Lawrence Berkeley National Laboratory"/>
            <person name="Harder C.B."/>
            <person name="Miyauchi S."/>
            <person name="Viragh M."/>
            <person name="Kuo A."/>
            <person name="Thoen E."/>
            <person name="Andreopoulos B."/>
            <person name="Lu D."/>
            <person name="Skrede I."/>
            <person name="Drula E."/>
            <person name="Henrissat B."/>
            <person name="Morin E."/>
            <person name="Kohler A."/>
            <person name="Barry K."/>
            <person name="LaButti K."/>
            <person name="Morin E."/>
            <person name="Salamov A."/>
            <person name="Lipzen A."/>
            <person name="Mereny Z."/>
            <person name="Hegedus B."/>
            <person name="Baldrian P."/>
            <person name="Stursova M."/>
            <person name="Weitz H."/>
            <person name="Taylor A."/>
            <person name="Grigoriev I.V."/>
            <person name="Nagy L.G."/>
            <person name="Martin F."/>
            <person name="Kauserud H."/>
        </authorList>
    </citation>
    <scope>NUCLEOTIDE SEQUENCE</scope>
    <source>
        <strain evidence="6">9144</strain>
    </source>
</reference>
<dbReference type="EMBL" id="JARJCW010000013">
    <property type="protein sequence ID" value="KAJ7217720.1"/>
    <property type="molecule type" value="Genomic_DNA"/>
</dbReference>
<name>A0AAD6VMS4_9AGAR</name>
<evidence type="ECO:0000259" key="4">
    <source>
        <dbReference type="Pfam" id="PF06588"/>
    </source>
</evidence>
<dbReference type="Pfam" id="PF06588">
    <property type="entry name" value="Muskelin_N"/>
    <property type="match status" value="1"/>
</dbReference>
<proteinExistence type="predicted"/>
<dbReference type="PANTHER" id="PTHR15526">
    <property type="entry name" value="MUSKELIN"/>
    <property type="match status" value="1"/>
</dbReference>
<feature type="region of interest" description="Disordered" evidence="3">
    <location>
        <begin position="694"/>
        <end position="731"/>
    </location>
</feature>
<evidence type="ECO:0000259" key="5">
    <source>
        <dbReference type="Pfam" id="PF24981"/>
    </source>
</evidence>
<dbReference type="AlphaFoldDB" id="A0AAD6VMS4"/>
<dbReference type="GO" id="GO:0005737">
    <property type="term" value="C:cytoplasm"/>
    <property type="evidence" value="ECO:0007669"/>
    <property type="project" value="TreeGrafter"/>
</dbReference>
<accession>A0AAD6VMS4</accession>
<keyword evidence="7" id="KW-1185">Reference proteome</keyword>
<organism evidence="6 7">
    <name type="scientific">Mycena pura</name>
    <dbReference type="NCBI Taxonomy" id="153505"/>
    <lineage>
        <taxon>Eukaryota</taxon>
        <taxon>Fungi</taxon>
        <taxon>Dikarya</taxon>
        <taxon>Basidiomycota</taxon>
        <taxon>Agaricomycotina</taxon>
        <taxon>Agaricomycetes</taxon>
        <taxon>Agaricomycetidae</taxon>
        <taxon>Agaricales</taxon>
        <taxon>Marasmiineae</taxon>
        <taxon>Mycenaceae</taxon>
        <taxon>Mycena</taxon>
    </lineage>
</organism>
<dbReference type="SUPFAM" id="SSF50965">
    <property type="entry name" value="Galactose oxidase, central domain"/>
    <property type="match status" value="1"/>
</dbReference>
<sequence>MATVPLTYSIVASTPHSGPYRPENILVDNPTEQASRWSGGPPDSGLPQWLLLRLDALAVVLHPCNMKDFKILAGPAEEMLTEVFHSQLKNDTQPESFEITHVNALGILTPFRYIKVMPLSSHGNSFHISIWHISLKGIKDEVFVEQVRMKYEQYRETTAMRYVLKHLRQHRFLTPYNSILSRCGLQVEDPLVTELHENVVLQDNWAKAEQIIQRMSQTDLFDEYRNSNQCHSVWKRLHGKDANGDVPSPRGGHAMCIDHAGGTIYLFGGWNGTNSLDDFWAYDIKQDKWRVLSYSTTSERNAPGARSCHKMVFDAKTGNIYVLGRLSDADAQKLDMATTTPQAGDVPPHKIGYEFYRYHTRGSAAGRWEFLSVDPNTPHAPPLIYDHQMVMDCEAQILYVYGGRVIDGDWANTKYAGLYSYNIRLAKWQHLQSNPKLNTTFMSGGIIPARHGHSMVLDDRTRTLYIFGGKMKETSHFDMYAYDIATKTTKQLFSDLQRDYGHEALFTVRGLIDPKLREIYVFSGLAPEESTIPRSSPVRIFRYHSPPGKWDVVLPAPSDPGSGSPREEPAPRFAHQVVYDPTTLTMFMHGGNGGSRTSNVVDEGVMNEGEEKDSRLDDFWQMNLLRVPPEDVVRRATLQIRKQQFREMCEDDSQVKALKFLRNNVLPVVDQDDPEEAEIYRGLMSHLVVPASPVMSSHPHLKTPSSSTDHEDSPPRKRSRPNTPEDSEMTSPLALDLPTAAAKIPPFDVQLVKDTEDLEETKGGTAPISTARFQQRNALFESLLEFVSQDAKQPSSSLLNALEGLMAPSSFYS</sequence>
<dbReference type="Gene3D" id="2.120.10.80">
    <property type="entry name" value="Kelch-type beta propeller"/>
    <property type="match status" value="2"/>
</dbReference>
<dbReference type="Gene3D" id="2.60.120.260">
    <property type="entry name" value="Galactose-binding domain-like"/>
    <property type="match status" value="1"/>
</dbReference>
<dbReference type="PANTHER" id="PTHR15526:SF5">
    <property type="entry name" value="MUSKELIN"/>
    <property type="match status" value="1"/>
</dbReference>
<dbReference type="InterPro" id="IPR006652">
    <property type="entry name" value="Kelch_1"/>
</dbReference>
<dbReference type="InterPro" id="IPR010565">
    <property type="entry name" value="Muskelin_N"/>
</dbReference>
<comment type="caution">
    <text evidence="6">The sequence shown here is derived from an EMBL/GenBank/DDBJ whole genome shotgun (WGS) entry which is preliminary data.</text>
</comment>
<dbReference type="InterPro" id="IPR056737">
    <property type="entry name" value="Beta-prop_ATRN-MKLN-like"/>
</dbReference>
<dbReference type="Pfam" id="PF24981">
    <property type="entry name" value="Beta-prop_ATRN-LZTR1"/>
    <property type="match status" value="1"/>
</dbReference>
<evidence type="ECO:0000313" key="7">
    <source>
        <dbReference type="Proteomes" id="UP001219525"/>
    </source>
</evidence>
<keyword evidence="2" id="KW-0677">Repeat</keyword>
<dbReference type="InterPro" id="IPR052456">
    <property type="entry name" value="CTLH_complex_component"/>
</dbReference>
<evidence type="ECO:0000256" key="2">
    <source>
        <dbReference type="ARBA" id="ARBA00022737"/>
    </source>
</evidence>
<protein>
    <submittedName>
        <fullName evidence="6">Muskelin N-terminus-domain-containing protein</fullName>
    </submittedName>
</protein>
<dbReference type="InterPro" id="IPR011043">
    <property type="entry name" value="Gal_Oxase/kelch_b-propeller"/>
</dbReference>